<name>A0A914CFQ1_9BILA</name>
<dbReference type="Pfam" id="PF16363">
    <property type="entry name" value="GDP_Man_Dehyd"/>
    <property type="match status" value="1"/>
</dbReference>
<proteinExistence type="inferred from homology"/>
<protein>
    <recommendedName>
        <fullName evidence="7">dTDP-D-glucose 4,6-dehydratase</fullName>
        <ecNumber evidence="4">4.2.1.46</ecNumber>
    </recommendedName>
</protein>
<evidence type="ECO:0000313" key="11">
    <source>
        <dbReference type="WBParaSite" id="ACRNAN_scaffold1016.g9818.t1"/>
    </source>
</evidence>
<dbReference type="Gene3D" id="3.40.50.720">
    <property type="entry name" value="NAD(P)-binding Rossmann-like Domain"/>
    <property type="match status" value="1"/>
</dbReference>
<dbReference type="CDD" id="cd05246">
    <property type="entry name" value="dTDP_GD_SDR_e"/>
    <property type="match status" value="1"/>
</dbReference>
<evidence type="ECO:0000256" key="4">
    <source>
        <dbReference type="ARBA" id="ARBA00011990"/>
    </source>
</evidence>
<feature type="domain" description="NAD(P)-binding" evidence="9">
    <location>
        <begin position="14"/>
        <end position="325"/>
    </location>
</feature>
<dbReference type="InterPro" id="IPR016040">
    <property type="entry name" value="NAD(P)-bd_dom"/>
</dbReference>
<evidence type="ECO:0000256" key="6">
    <source>
        <dbReference type="ARBA" id="ARBA00023239"/>
    </source>
</evidence>
<dbReference type="EC" id="4.2.1.46" evidence="4"/>
<dbReference type="InterPro" id="IPR005888">
    <property type="entry name" value="dTDP_Gluc_deHydtase"/>
</dbReference>
<keyword evidence="8" id="KW-1133">Transmembrane helix</keyword>
<dbReference type="AlphaFoldDB" id="A0A914CFQ1"/>
<dbReference type="PANTHER" id="PTHR43000">
    <property type="entry name" value="DTDP-D-GLUCOSE 4,6-DEHYDRATASE-RELATED"/>
    <property type="match status" value="1"/>
</dbReference>
<sequence length="369" mass="42368">MSARDFYFYPKNILVTGGCGFIGSNFINYIFNKLPEKRIINFDKLAVGADPSNILPEIRNSHRYSLVVDNLLHQDAIIDVLKANNIDTVIHFAAITHVDESYSDRIGTIQENVISTTTLLEAVNAYGELKRFVHISTDEIYGDSDDDEPPKTEETIPNPTNPYAASKAACEVIVRSYYHSYKLPYVMVRMNNVFGPRQADSKLIPKFIKLAFEEKPYPLMGDGMHFRSWMFVDDCAEAIRRITEKGQIGEVYNIGTEFEMPNLHVTQIIHAEVAKLMDRAPSDPVFCHIPDRPYHDRRYHIDFSKIREDLGWYCKTPFKEGLSKTISFYVNLYKARAQIVQQEVPALPEIIHEKVHITEEEISTRRIQG</sequence>
<keyword evidence="8" id="KW-0812">Transmembrane</keyword>
<dbReference type="InterPro" id="IPR036291">
    <property type="entry name" value="NAD(P)-bd_dom_sf"/>
</dbReference>
<dbReference type="SUPFAM" id="SSF51735">
    <property type="entry name" value="NAD(P)-binding Rossmann-fold domains"/>
    <property type="match status" value="1"/>
</dbReference>
<evidence type="ECO:0000256" key="5">
    <source>
        <dbReference type="ARBA" id="ARBA00023027"/>
    </source>
</evidence>
<evidence type="ECO:0000313" key="10">
    <source>
        <dbReference type="Proteomes" id="UP000887540"/>
    </source>
</evidence>
<evidence type="ECO:0000256" key="8">
    <source>
        <dbReference type="SAM" id="Phobius"/>
    </source>
</evidence>
<evidence type="ECO:0000256" key="1">
    <source>
        <dbReference type="ARBA" id="ARBA00001539"/>
    </source>
</evidence>
<evidence type="ECO:0000259" key="9">
    <source>
        <dbReference type="Pfam" id="PF16363"/>
    </source>
</evidence>
<keyword evidence="8" id="KW-0472">Membrane</keyword>
<dbReference type="Proteomes" id="UP000887540">
    <property type="component" value="Unplaced"/>
</dbReference>
<keyword evidence="10" id="KW-1185">Reference proteome</keyword>
<feature type="transmembrane region" description="Helical" evidence="8">
    <location>
        <begin position="12"/>
        <end position="31"/>
    </location>
</feature>
<organism evidence="10 11">
    <name type="scientific">Acrobeloides nanus</name>
    <dbReference type="NCBI Taxonomy" id="290746"/>
    <lineage>
        <taxon>Eukaryota</taxon>
        <taxon>Metazoa</taxon>
        <taxon>Ecdysozoa</taxon>
        <taxon>Nematoda</taxon>
        <taxon>Chromadorea</taxon>
        <taxon>Rhabditida</taxon>
        <taxon>Tylenchina</taxon>
        <taxon>Cephalobomorpha</taxon>
        <taxon>Cephaloboidea</taxon>
        <taxon>Cephalobidae</taxon>
        <taxon>Acrobeloides</taxon>
    </lineage>
</organism>
<keyword evidence="5" id="KW-0520">NAD</keyword>
<evidence type="ECO:0000256" key="3">
    <source>
        <dbReference type="ARBA" id="ARBA00008178"/>
    </source>
</evidence>
<dbReference type="GO" id="GO:0009225">
    <property type="term" value="P:nucleotide-sugar metabolic process"/>
    <property type="evidence" value="ECO:0007669"/>
    <property type="project" value="InterPro"/>
</dbReference>
<accession>A0A914CFQ1</accession>
<keyword evidence="6" id="KW-0456">Lyase</keyword>
<comment type="catalytic activity">
    <reaction evidence="1">
        <text>dTDP-alpha-D-glucose = dTDP-4-dehydro-6-deoxy-alpha-D-glucose + H2O</text>
        <dbReference type="Rhea" id="RHEA:17221"/>
        <dbReference type="ChEBI" id="CHEBI:15377"/>
        <dbReference type="ChEBI" id="CHEBI:57477"/>
        <dbReference type="ChEBI" id="CHEBI:57649"/>
        <dbReference type="EC" id="4.2.1.46"/>
    </reaction>
</comment>
<reference evidence="11" key="1">
    <citation type="submission" date="2022-11" db="UniProtKB">
        <authorList>
            <consortium name="WormBaseParasite"/>
        </authorList>
    </citation>
    <scope>IDENTIFICATION</scope>
</reference>
<dbReference type="GO" id="GO:0008460">
    <property type="term" value="F:dTDP-glucose 4,6-dehydratase activity"/>
    <property type="evidence" value="ECO:0007669"/>
    <property type="project" value="UniProtKB-EC"/>
</dbReference>
<dbReference type="FunFam" id="3.40.50.720:FF:000304">
    <property type="entry name" value="UDP-glucose 4,6-dehydratase"/>
    <property type="match status" value="1"/>
</dbReference>
<evidence type="ECO:0000256" key="7">
    <source>
        <dbReference type="ARBA" id="ARBA00067702"/>
    </source>
</evidence>
<evidence type="ECO:0000256" key="2">
    <source>
        <dbReference type="ARBA" id="ARBA00001911"/>
    </source>
</evidence>
<dbReference type="WBParaSite" id="ACRNAN_scaffold1016.g9818.t1">
    <property type="protein sequence ID" value="ACRNAN_scaffold1016.g9818.t1"/>
    <property type="gene ID" value="ACRNAN_scaffold1016.g9818"/>
</dbReference>
<comment type="cofactor">
    <cofactor evidence="2">
        <name>NAD(+)</name>
        <dbReference type="ChEBI" id="CHEBI:57540"/>
    </cofactor>
</comment>
<dbReference type="Gene3D" id="3.90.25.10">
    <property type="entry name" value="UDP-galactose 4-epimerase, domain 1"/>
    <property type="match status" value="1"/>
</dbReference>
<comment type="similarity">
    <text evidence="3">Belongs to the NAD(P)-dependent epimerase/dehydratase family. dTDP-glucose dehydratase subfamily.</text>
</comment>